<dbReference type="PROSITE" id="PS51375">
    <property type="entry name" value="PPR"/>
    <property type="match status" value="7"/>
</dbReference>
<dbReference type="FunFam" id="1.25.40.10:FF:000344">
    <property type="entry name" value="Pentatricopeptide repeat-containing protein"/>
    <property type="match status" value="2"/>
</dbReference>
<dbReference type="Proteomes" id="UP000823388">
    <property type="component" value="Chromosome 7N"/>
</dbReference>
<dbReference type="NCBIfam" id="TIGR00756">
    <property type="entry name" value="PPR"/>
    <property type="match status" value="4"/>
</dbReference>
<name>A0A8T0Q2N9_PANVG</name>
<comment type="caution">
    <text evidence="5">The sequence shown here is derived from an EMBL/GenBank/DDBJ whole genome shotgun (WGS) entry which is preliminary data.</text>
</comment>
<dbReference type="InterPro" id="IPR046960">
    <property type="entry name" value="PPR_At4g14850-like_plant"/>
</dbReference>
<dbReference type="Pfam" id="PF01535">
    <property type="entry name" value="PPR"/>
    <property type="match status" value="5"/>
</dbReference>
<dbReference type="GO" id="GO:0009451">
    <property type="term" value="P:RNA modification"/>
    <property type="evidence" value="ECO:0007669"/>
    <property type="project" value="InterPro"/>
</dbReference>
<feature type="repeat" description="PPR" evidence="3">
    <location>
        <begin position="280"/>
        <end position="314"/>
    </location>
</feature>
<evidence type="ECO:0000256" key="3">
    <source>
        <dbReference type="PROSITE-ProRule" id="PRU00708"/>
    </source>
</evidence>
<feature type="repeat" description="PPR" evidence="3">
    <location>
        <begin position="214"/>
        <end position="248"/>
    </location>
</feature>
<dbReference type="EMBL" id="CM029050">
    <property type="protein sequence ID" value="KAG2567378.1"/>
    <property type="molecule type" value="Genomic_DNA"/>
</dbReference>
<feature type="repeat" description="PPR" evidence="3">
    <location>
        <begin position="665"/>
        <end position="699"/>
    </location>
</feature>
<keyword evidence="1" id="KW-0677">Repeat</keyword>
<evidence type="ECO:0000256" key="1">
    <source>
        <dbReference type="ARBA" id="ARBA00022737"/>
    </source>
</evidence>
<evidence type="ECO:0000313" key="6">
    <source>
        <dbReference type="Proteomes" id="UP000823388"/>
    </source>
</evidence>
<evidence type="ECO:0008006" key="7">
    <source>
        <dbReference type="Google" id="ProtNLM"/>
    </source>
</evidence>
<dbReference type="Pfam" id="PF13041">
    <property type="entry name" value="PPR_2"/>
    <property type="match status" value="4"/>
</dbReference>
<keyword evidence="6" id="KW-1185">Reference proteome</keyword>
<dbReference type="PANTHER" id="PTHR47926:SF441">
    <property type="entry name" value="PENTATRICOPEPTIDE REPEAT-CONTAINING PROTEIN"/>
    <property type="match status" value="1"/>
</dbReference>
<dbReference type="InterPro" id="IPR002885">
    <property type="entry name" value="PPR_rpt"/>
</dbReference>
<dbReference type="FunFam" id="1.25.40.10:FF:000090">
    <property type="entry name" value="Pentatricopeptide repeat-containing protein, chloroplastic"/>
    <property type="match status" value="1"/>
</dbReference>
<organism evidence="5 6">
    <name type="scientific">Panicum virgatum</name>
    <name type="common">Blackwell switchgrass</name>
    <dbReference type="NCBI Taxonomy" id="38727"/>
    <lineage>
        <taxon>Eukaryota</taxon>
        <taxon>Viridiplantae</taxon>
        <taxon>Streptophyta</taxon>
        <taxon>Embryophyta</taxon>
        <taxon>Tracheophyta</taxon>
        <taxon>Spermatophyta</taxon>
        <taxon>Magnoliopsida</taxon>
        <taxon>Liliopsida</taxon>
        <taxon>Poales</taxon>
        <taxon>Poaceae</taxon>
        <taxon>PACMAD clade</taxon>
        <taxon>Panicoideae</taxon>
        <taxon>Panicodae</taxon>
        <taxon>Paniceae</taxon>
        <taxon>Panicinae</taxon>
        <taxon>Panicum</taxon>
        <taxon>Panicum sect. Hiantes</taxon>
    </lineage>
</organism>
<dbReference type="Pfam" id="PF20431">
    <property type="entry name" value="E_motif"/>
    <property type="match status" value="1"/>
</dbReference>
<dbReference type="InterPro" id="IPR046848">
    <property type="entry name" value="E_motif"/>
</dbReference>
<reference evidence="5" key="1">
    <citation type="submission" date="2020-05" db="EMBL/GenBank/DDBJ databases">
        <title>WGS assembly of Panicum virgatum.</title>
        <authorList>
            <person name="Lovell J.T."/>
            <person name="Jenkins J."/>
            <person name="Shu S."/>
            <person name="Juenger T.E."/>
            <person name="Schmutz J."/>
        </authorList>
    </citation>
    <scope>NUCLEOTIDE SEQUENCE</scope>
    <source>
        <strain evidence="5">AP13</strain>
    </source>
</reference>
<feature type="region of interest" description="Disordered" evidence="4">
    <location>
        <begin position="1"/>
        <end position="30"/>
    </location>
</feature>
<evidence type="ECO:0000313" key="5">
    <source>
        <dbReference type="EMBL" id="KAG2567378.1"/>
    </source>
</evidence>
<dbReference type="GO" id="GO:0003723">
    <property type="term" value="F:RNA binding"/>
    <property type="evidence" value="ECO:0007669"/>
    <property type="project" value="InterPro"/>
</dbReference>
<feature type="repeat" description="PPR" evidence="3">
    <location>
        <begin position="767"/>
        <end position="801"/>
    </location>
</feature>
<feature type="repeat" description="PPR" evidence="3">
    <location>
        <begin position="482"/>
        <end position="512"/>
    </location>
</feature>
<dbReference type="Gene3D" id="1.25.40.10">
    <property type="entry name" value="Tetratricopeptide repeat domain"/>
    <property type="match status" value="6"/>
</dbReference>
<dbReference type="FunFam" id="1.25.40.10:FF:000453">
    <property type="entry name" value="Pentatricopeptide repeat-containing protein mitochondrial"/>
    <property type="match status" value="1"/>
</dbReference>
<gene>
    <name evidence="5" type="ORF">PVAP13_7NG351200</name>
</gene>
<protein>
    <recommendedName>
        <fullName evidence="7">Pentatricopeptide repeat-containing protein</fullName>
    </recommendedName>
</protein>
<dbReference type="AlphaFoldDB" id="A0A8T0Q2N9"/>
<evidence type="ECO:0000256" key="4">
    <source>
        <dbReference type="SAM" id="MobiDB-lite"/>
    </source>
</evidence>
<sequence length="996" mass="108978">MRSASAALLRSAPKPRPERPPLGISPASAGAAGYPDPEAYYSGLLASLARDRHARHPFDASPHRAHPARACGVLHAQVLRLGDALVDLYCRSGRAADAWRALGCGLGAEASGPEAASSVLSCHARSGSPRDVLDAFRAIRCSVGSRPDQFGLAVVLSACSRLGVLGHGRQVHCDLVKCGFCSSAFCGAALVDMYAKCGQVADARRVFDGIFCPDAICWTSMIAGYHRVGCYQQALALFSRMTKMGSAPDQVTCATVISTLASMGRLEDARTFLKKIDMQSTVAWNAVISSYAQGGLEREVLGLYKDMRRRGLRPTRSTFASVLSAAANVAVFDEGQQVHAAAVRHGLDANVFVGSSLINLYLKHGCISDAKKVFDFSTEKNNVMWNAMLYGFVQNELQEETIQMFQYMRRADLEADDFTFVSVLGACINLYSLDLGRQVHCIAIKNCMDADLFVANATLHMYSKLGAIDVAKALFSLIPYKDSVSWNALIVGLAQNEEEDEAVLMLKRMKLSTETGKQIHCASIKYNVCSNHAVGSSLIDLYSKHGDIESSRKVSAQVDASSIVPRNAFITGLVQNNREDEAIELFHQVLKDGFRPSSFTFTSILSGCTGLINSTIGKQVHCYTLKSGLLNQDTSLGISLVGIYLKCKLLEDANRLLKEVSDHKNLVEWTAIISGYAQNGYSDQSLVMFWRMRSYDVRSDEATFASVLKACSEIAALADGKEIHGLIIKSGFVSYETATSALIDMYAKCGDVVSSFEIFKELKNKEDIMPWNSMIVGFAKNGYANEALLLFQKMQESRLKPDEITFLGVLIACCHAGLISEGQNFFDSMSQDYGLMPRVDHYACLIDLLGRGGHLQEAQEVIDHLPFRADGVIWATYLAACRIHKDEKRGKVAAKKLVELEPQSSSTYVFLSSMHAATGNWVEAKVARETMREKGVTKFPGCSWITVGNKTSLFVVQDTHHPDTLSIYEMLGNLTGMIKDDRIEEYDQLNLSGMLA</sequence>
<feature type="repeat" description="PPR" evidence="3">
    <location>
        <begin position="381"/>
        <end position="415"/>
    </location>
</feature>
<keyword evidence="2" id="KW-0809">Transit peptide</keyword>
<dbReference type="InterPro" id="IPR011990">
    <property type="entry name" value="TPR-like_helical_dom_sf"/>
</dbReference>
<dbReference type="PANTHER" id="PTHR47926">
    <property type="entry name" value="PENTATRICOPEPTIDE REPEAT-CONTAINING PROTEIN"/>
    <property type="match status" value="1"/>
</dbReference>
<proteinExistence type="predicted"/>
<feature type="compositionally biased region" description="Low complexity" evidence="4">
    <location>
        <begin position="1"/>
        <end position="12"/>
    </location>
</feature>
<feature type="repeat" description="PPR" evidence="3">
    <location>
        <begin position="562"/>
        <end position="596"/>
    </location>
</feature>
<accession>A0A8T0Q2N9</accession>
<evidence type="ECO:0000256" key="2">
    <source>
        <dbReference type="ARBA" id="ARBA00022946"/>
    </source>
</evidence>